<reference evidence="4 5" key="1">
    <citation type="journal article" date="2011" name="Front. Microbiol.">
        <title>Genomic signatures of strain selection and enhancement in Bacillus atrophaeus var. globigii, a historical biowarfare simulant.</title>
        <authorList>
            <person name="Gibbons H.S."/>
            <person name="Broomall S.M."/>
            <person name="McNew L.A."/>
            <person name="Daligault H."/>
            <person name="Chapman C."/>
            <person name="Bruce D."/>
            <person name="Karavis M."/>
            <person name="Krepps M."/>
            <person name="McGregor P.A."/>
            <person name="Hong C."/>
            <person name="Park K.H."/>
            <person name="Akmal A."/>
            <person name="Feldman A."/>
            <person name="Lin J.S."/>
            <person name="Chang W.E."/>
            <person name="Higgs B.W."/>
            <person name="Demirev P."/>
            <person name="Lindquist J."/>
            <person name="Liem A."/>
            <person name="Fochler E."/>
            <person name="Read T.D."/>
            <person name="Tapia R."/>
            <person name="Johnson S."/>
            <person name="Bishop-Lilly K.A."/>
            <person name="Detter C."/>
            <person name="Han C."/>
            <person name="Sozhamannan S."/>
            <person name="Rosenzweig C.N."/>
            <person name="Skowronski E.W."/>
        </authorList>
    </citation>
    <scope>NUCLEOTIDE SEQUENCE [LARGE SCALE GENOMIC DNA]</scope>
    <source>
        <strain evidence="4 5">CC-PW-9</strain>
    </source>
</reference>
<protein>
    <recommendedName>
        <fullName evidence="3">tyrosine ammonia-lyase</fullName>
        <ecNumber evidence="3">4.3.1.23</ecNumber>
    </recommendedName>
</protein>
<evidence type="ECO:0000256" key="2">
    <source>
        <dbReference type="ARBA" id="ARBA00052500"/>
    </source>
</evidence>
<dbReference type="Pfam" id="PF00221">
    <property type="entry name" value="Lyase_aromatic"/>
    <property type="match status" value="1"/>
</dbReference>
<comment type="caution">
    <text evidence="4">The sequence shown here is derived from an EMBL/GenBank/DDBJ whole genome shotgun (WGS) entry which is preliminary data.</text>
</comment>
<evidence type="ECO:0000256" key="1">
    <source>
        <dbReference type="ARBA" id="ARBA00023239"/>
    </source>
</evidence>
<dbReference type="GO" id="GO:0052883">
    <property type="term" value="F:tyrosine ammonia-lyase activity"/>
    <property type="evidence" value="ECO:0007669"/>
    <property type="project" value="UniProtKB-EC"/>
</dbReference>
<dbReference type="InterPro" id="IPR024083">
    <property type="entry name" value="Fumarase/histidase_N"/>
</dbReference>
<dbReference type="InterPro" id="IPR001106">
    <property type="entry name" value="Aromatic_Lyase"/>
</dbReference>
<dbReference type="OrthoDB" id="9806955at2"/>
<dbReference type="PANTHER" id="PTHR10362">
    <property type="entry name" value="HISTIDINE AMMONIA-LYASE"/>
    <property type="match status" value="1"/>
</dbReference>
<dbReference type="FunFam" id="1.10.275.10:FF:000005">
    <property type="entry name" value="Histidine ammonia-lyase"/>
    <property type="match status" value="1"/>
</dbReference>
<dbReference type="Gene3D" id="1.20.200.10">
    <property type="entry name" value="Fumarase/aspartase (Central domain)"/>
    <property type="match status" value="1"/>
</dbReference>
<dbReference type="InterPro" id="IPR022313">
    <property type="entry name" value="Phe/His_NH3-lyase_AS"/>
</dbReference>
<dbReference type="CDD" id="cd00332">
    <property type="entry name" value="PAL-HAL"/>
    <property type="match status" value="1"/>
</dbReference>
<evidence type="ECO:0000256" key="3">
    <source>
        <dbReference type="ARBA" id="ARBA00066365"/>
    </source>
</evidence>
<dbReference type="Proteomes" id="UP000287996">
    <property type="component" value="Unassembled WGS sequence"/>
</dbReference>
<keyword evidence="1 4" id="KW-0456">Lyase</keyword>
<dbReference type="SUPFAM" id="SSF48557">
    <property type="entry name" value="L-aspartase-like"/>
    <property type="match status" value="1"/>
</dbReference>
<evidence type="ECO:0000313" key="5">
    <source>
        <dbReference type="Proteomes" id="UP000287996"/>
    </source>
</evidence>
<organism evidence="4 5">
    <name type="scientific">Idiomarina tyrosinivorans</name>
    <dbReference type="NCBI Taxonomy" id="1445662"/>
    <lineage>
        <taxon>Bacteria</taxon>
        <taxon>Pseudomonadati</taxon>
        <taxon>Pseudomonadota</taxon>
        <taxon>Gammaproteobacteria</taxon>
        <taxon>Alteromonadales</taxon>
        <taxon>Idiomarinaceae</taxon>
        <taxon>Idiomarina</taxon>
    </lineage>
</organism>
<evidence type="ECO:0000313" key="4">
    <source>
        <dbReference type="EMBL" id="RUO80734.1"/>
    </source>
</evidence>
<dbReference type="EMBL" id="PIQH01000003">
    <property type="protein sequence ID" value="RUO80734.1"/>
    <property type="molecule type" value="Genomic_DNA"/>
</dbReference>
<dbReference type="Gene3D" id="1.10.275.10">
    <property type="entry name" value="Fumarase/aspartase (N-terminal domain)"/>
    <property type="match status" value="1"/>
</dbReference>
<accession>A0A432ZS38</accession>
<dbReference type="RefSeq" id="WP_126841266.1">
    <property type="nucleotide sequence ID" value="NZ_PIQH01000003.1"/>
</dbReference>
<proteinExistence type="predicted"/>
<dbReference type="InterPro" id="IPR008948">
    <property type="entry name" value="L-Aspartase-like"/>
</dbReference>
<dbReference type="PROSITE" id="PS00488">
    <property type="entry name" value="PAL_HISTIDASE"/>
    <property type="match status" value="1"/>
</dbReference>
<dbReference type="EC" id="4.3.1.23" evidence="3"/>
<name>A0A432ZS38_9GAMM</name>
<dbReference type="FunFam" id="1.20.200.10:FF:000012">
    <property type="entry name" value="Tyrosine ammonia-lyase"/>
    <property type="match status" value="1"/>
</dbReference>
<dbReference type="AlphaFoldDB" id="A0A432ZS38"/>
<dbReference type="GO" id="GO:0044550">
    <property type="term" value="P:secondary metabolite biosynthetic process"/>
    <property type="evidence" value="ECO:0007669"/>
    <property type="project" value="UniProtKB-ARBA"/>
</dbReference>
<sequence length="506" mass="54592">MTTCTILFNGQPLGFEWIAKISRGDCGVRLSEADAFVEHIEAGAKRVDEVLEQEGKIYGITTGYGDSCNVGVAAEHVHQLPINLTRFHGCGLGDYLTEAETRAVLAVRLQSLCQGYSGVSYGLLQRLTAMLQHDILPLIPAEGSVGASGDLTPLSYVAGAIIGERDVRYNGTIVNAADAFKDIGLAPYTLRPKEALALMNGTAVMTALACLNLDRAQYLARLSTRISSLMVIAANGNPYHYDAELFTVKPHKGQQLIAQSIRTDLGNADSAPTQTRLQDRYSLRCAPHIIGALEDSFGFISETVNNELNSANDNPIVNAESGRIHHGGHFYGGHIAMVMDLLKTQVANLADLHDRQVALVLDATANQGLPANLSAAQGDDRALHHGFKAVQIGCSAWTAEALKHTMPASVFSRSTECHNQDKVSMGTIAARDARRVLELTEQAASAALLIATHGAKMRGNYVTATIAEFVDELVAEHPLLTEDRPLEPALRQLLTDIRQQRWALAL</sequence>
<gene>
    <name evidence="4" type="ORF">CWI84_03885</name>
</gene>
<comment type="catalytic activity">
    <reaction evidence="2">
        <text>L-tyrosine = (E)-4-coumarate + NH4(+)</text>
        <dbReference type="Rhea" id="RHEA:24906"/>
        <dbReference type="ChEBI" id="CHEBI:12876"/>
        <dbReference type="ChEBI" id="CHEBI:28938"/>
        <dbReference type="ChEBI" id="CHEBI:58315"/>
        <dbReference type="EC" id="4.3.1.23"/>
    </reaction>
</comment>
<keyword evidence="5" id="KW-1185">Reference proteome</keyword>